<keyword evidence="1" id="KW-0732">Signal</keyword>
<feature type="signal peptide" evidence="1">
    <location>
        <begin position="1"/>
        <end position="21"/>
    </location>
</feature>
<evidence type="ECO:0000256" key="1">
    <source>
        <dbReference type="SAM" id="SignalP"/>
    </source>
</evidence>
<dbReference type="Proteomes" id="UP000777438">
    <property type="component" value="Unassembled WGS sequence"/>
</dbReference>
<accession>A0A9P9AMC7</accession>
<sequence>MALALVQVLGTLWGEEGVAEGGCPFPSALLVGGWWSWLAVGGTGSGIGDGDCVALIPYRRVQWSVLPLQQQDLIKALPTVGHALGFCRAAPAFHAWLRHVMIDFTTCLNQVSSPTYKWPVFSCGFAGPFFAGRDSLHRASDVILVTDLASLPVIKNFPSFERWN</sequence>
<comment type="caution">
    <text evidence="2">The sequence shown here is derived from an EMBL/GenBank/DDBJ whole genome shotgun (WGS) entry which is preliminary data.</text>
</comment>
<dbReference type="AlphaFoldDB" id="A0A9P9AMC7"/>
<evidence type="ECO:0008006" key="4">
    <source>
        <dbReference type="Google" id="ProtNLM"/>
    </source>
</evidence>
<name>A0A9P9AMC7_9HYPO</name>
<gene>
    <name evidence="2" type="ORF">B0T10DRAFT_461672</name>
</gene>
<protein>
    <recommendedName>
        <fullName evidence="4">Secreted protein</fullName>
    </recommendedName>
</protein>
<reference evidence="2 3" key="1">
    <citation type="journal article" date="2021" name="Nat. Commun.">
        <title>Genetic determinants of endophytism in the Arabidopsis root mycobiome.</title>
        <authorList>
            <person name="Mesny F."/>
            <person name="Miyauchi S."/>
            <person name="Thiergart T."/>
            <person name="Pickel B."/>
            <person name="Atanasova L."/>
            <person name="Karlsson M."/>
            <person name="Huettel B."/>
            <person name="Barry K.W."/>
            <person name="Haridas S."/>
            <person name="Chen C."/>
            <person name="Bauer D."/>
            <person name="Andreopoulos W."/>
            <person name="Pangilinan J."/>
            <person name="LaButti K."/>
            <person name="Riley R."/>
            <person name="Lipzen A."/>
            <person name="Clum A."/>
            <person name="Drula E."/>
            <person name="Henrissat B."/>
            <person name="Kohler A."/>
            <person name="Grigoriev I.V."/>
            <person name="Martin F.M."/>
            <person name="Hacquard S."/>
        </authorList>
    </citation>
    <scope>NUCLEOTIDE SEQUENCE [LARGE SCALE GENOMIC DNA]</scope>
    <source>
        <strain evidence="2 3">MPI-CAGE-CH-0241</strain>
    </source>
</reference>
<keyword evidence="3" id="KW-1185">Reference proteome</keyword>
<organism evidence="2 3">
    <name type="scientific">Thelonectria olida</name>
    <dbReference type="NCBI Taxonomy" id="1576542"/>
    <lineage>
        <taxon>Eukaryota</taxon>
        <taxon>Fungi</taxon>
        <taxon>Dikarya</taxon>
        <taxon>Ascomycota</taxon>
        <taxon>Pezizomycotina</taxon>
        <taxon>Sordariomycetes</taxon>
        <taxon>Hypocreomycetidae</taxon>
        <taxon>Hypocreales</taxon>
        <taxon>Nectriaceae</taxon>
        <taxon>Thelonectria</taxon>
    </lineage>
</organism>
<evidence type="ECO:0000313" key="2">
    <source>
        <dbReference type="EMBL" id="KAH6886224.1"/>
    </source>
</evidence>
<evidence type="ECO:0000313" key="3">
    <source>
        <dbReference type="Proteomes" id="UP000777438"/>
    </source>
</evidence>
<proteinExistence type="predicted"/>
<dbReference type="EMBL" id="JAGPYM010000016">
    <property type="protein sequence ID" value="KAH6886224.1"/>
    <property type="molecule type" value="Genomic_DNA"/>
</dbReference>
<feature type="chain" id="PRO_5040386970" description="Secreted protein" evidence="1">
    <location>
        <begin position="22"/>
        <end position="164"/>
    </location>
</feature>